<name>A0ABS5SGK0_9BACT</name>
<sequence length="226" mass="24093">MKIIAIALILVTCCAGVALAAPELAVDQPVHDFGTVVQGKKVDHVFKFRNTGDAPLNVVRVRTSCGCTAANVTTKTLPPGGSSELKVTFDSSTFGGAISKLIYLETNDPQKPVANLTLKGNVAEEVVVTPRQLNFGSVKPTVSKEMVVTVSNQGSKPVKLTAVKSPLSQVTIKTGKTRLKPGETTTLTVTVTPRSEDRFLSGYLTITTDHPSRKEIMIPLYGSLTR</sequence>
<proteinExistence type="predicted"/>
<feature type="signal peptide" evidence="6">
    <location>
        <begin position="1"/>
        <end position="20"/>
    </location>
</feature>
<dbReference type="RefSeq" id="WP_214176498.1">
    <property type="nucleotide sequence ID" value="NZ_JAHCVK010000011.1"/>
</dbReference>
<dbReference type="InterPro" id="IPR011467">
    <property type="entry name" value="DUF1573"/>
</dbReference>
<dbReference type="Proteomes" id="UP000756860">
    <property type="component" value="Unassembled WGS sequence"/>
</dbReference>
<evidence type="ECO:0000256" key="4">
    <source>
        <dbReference type="ARBA" id="ARBA00023069"/>
    </source>
</evidence>
<evidence type="ECO:0000256" key="2">
    <source>
        <dbReference type="ARBA" id="ARBA00004496"/>
    </source>
</evidence>
<keyword evidence="4" id="KW-0969">Cilium</keyword>
<dbReference type="PANTHER" id="PTHR37833:SF1">
    <property type="entry name" value="SIGNAL PEPTIDE PROTEIN"/>
    <property type="match status" value="1"/>
</dbReference>
<dbReference type="Gene3D" id="2.60.40.10">
    <property type="entry name" value="Immunoglobulins"/>
    <property type="match status" value="2"/>
</dbReference>
<keyword evidence="9" id="KW-1185">Reference proteome</keyword>
<keyword evidence="5" id="KW-0966">Cell projection</keyword>
<comment type="subcellular location">
    <subcellularLocation>
        <location evidence="1">Cell projection</location>
        <location evidence="1">Cilium</location>
    </subcellularLocation>
    <subcellularLocation>
        <location evidence="2">Cytoplasm</location>
    </subcellularLocation>
</comment>
<feature type="domain" description="HYDIN/VesB/CFA65-like Ig-like" evidence="7">
    <location>
        <begin position="128"/>
        <end position="222"/>
    </location>
</feature>
<comment type="caution">
    <text evidence="8">The sequence shown here is derived from an EMBL/GenBank/DDBJ whole genome shotgun (WGS) entry which is preliminary data.</text>
</comment>
<reference evidence="8 9" key="1">
    <citation type="submission" date="2021-05" db="EMBL/GenBank/DDBJ databases">
        <title>The draft genome of Geobacter luticola JCM 17780.</title>
        <authorList>
            <person name="Xu Z."/>
            <person name="Masuda Y."/>
            <person name="Itoh H."/>
            <person name="Senoo K."/>
        </authorList>
    </citation>
    <scope>NUCLEOTIDE SEQUENCE [LARGE SCALE GENOMIC DNA]</scope>
    <source>
        <strain evidence="8 9">JCM 17780</strain>
    </source>
</reference>
<protein>
    <submittedName>
        <fullName evidence="8">DUF1573 domain-containing protein</fullName>
    </submittedName>
</protein>
<accession>A0ABS5SGK0</accession>
<evidence type="ECO:0000313" key="8">
    <source>
        <dbReference type="EMBL" id="MBT0654489.1"/>
    </source>
</evidence>
<keyword evidence="3" id="KW-0963">Cytoplasm</keyword>
<dbReference type="Pfam" id="PF07610">
    <property type="entry name" value="DUF1573"/>
    <property type="match status" value="1"/>
</dbReference>
<keyword evidence="6" id="KW-0732">Signal</keyword>
<dbReference type="NCBIfam" id="NF012200">
    <property type="entry name" value="choice_anch_D"/>
    <property type="match status" value="2"/>
</dbReference>
<evidence type="ECO:0000256" key="6">
    <source>
        <dbReference type="SAM" id="SignalP"/>
    </source>
</evidence>
<evidence type="ECO:0000256" key="5">
    <source>
        <dbReference type="ARBA" id="ARBA00023273"/>
    </source>
</evidence>
<feature type="chain" id="PRO_5045093851" evidence="6">
    <location>
        <begin position="21"/>
        <end position="226"/>
    </location>
</feature>
<dbReference type="PANTHER" id="PTHR37833">
    <property type="entry name" value="LIPOPROTEIN-RELATED"/>
    <property type="match status" value="1"/>
</dbReference>
<evidence type="ECO:0000313" key="9">
    <source>
        <dbReference type="Proteomes" id="UP000756860"/>
    </source>
</evidence>
<dbReference type="EMBL" id="JAHCVK010000011">
    <property type="protein sequence ID" value="MBT0654489.1"/>
    <property type="molecule type" value="Genomic_DNA"/>
</dbReference>
<dbReference type="InterPro" id="IPR053879">
    <property type="entry name" value="HYDIN_VesB_CFA65-like_Ig"/>
</dbReference>
<evidence type="ECO:0000256" key="3">
    <source>
        <dbReference type="ARBA" id="ARBA00022490"/>
    </source>
</evidence>
<dbReference type="Pfam" id="PF22544">
    <property type="entry name" value="HYDIN_VesB_CFA65-like_Ig"/>
    <property type="match status" value="1"/>
</dbReference>
<organism evidence="8 9">
    <name type="scientific">Geomobilimonas luticola</name>
    <dbReference type="NCBI Taxonomy" id="1114878"/>
    <lineage>
        <taxon>Bacteria</taxon>
        <taxon>Pseudomonadati</taxon>
        <taxon>Thermodesulfobacteriota</taxon>
        <taxon>Desulfuromonadia</taxon>
        <taxon>Geobacterales</taxon>
        <taxon>Geobacteraceae</taxon>
        <taxon>Geomobilimonas</taxon>
    </lineage>
</organism>
<gene>
    <name evidence="8" type="ORF">KI810_15670</name>
</gene>
<dbReference type="InterPro" id="IPR013783">
    <property type="entry name" value="Ig-like_fold"/>
</dbReference>
<evidence type="ECO:0000259" key="7">
    <source>
        <dbReference type="Pfam" id="PF22544"/>
    </source>
</evidence>
<evidence type="ECO:0000256" key="1">
    <source>
        <dbReference type="ARBA" id="ARBA00004138"/>
    </source>
</evidence>